<dbReference type="PANTHER" id="PTHR42034:SF1">
    <property type="entry name" value="CONDENSATION DOMAIN-CONTAINING PROTEIN"/>
    <property type="match status" value="1"/>
</dbReference>
<evidence type="ECO:0000313" key="3">
    <source>
        <dbReference type="EMBL" id="KAJ5241759.1"/>
    </source>
</evidence>
<dbReference type="GO" id="GO:0016407">
    <property type="term" value="F:acetyltransferase activity"/>
    <property type="evidence" value="ECO:0007669"/>
    <property type="project" value="InterPro"/>
</dbReference>
<protein>
    <submittedName>
        <fullName evidence="3">Uncharacterized protein</fullName>
    </submittedName>
</protein>
<dbReference type="GeneID" id="81378173"/>
<dbReference type="Gene3D" id="3.30.559.10">
    <property type="entry name" value="Chloramphenicol acetyltransferase-like domain"/>
    <property type="match status" value="1"/>
</dbReference>
<name>A0A9W9PC18_PENCI</name>
<keyword evidence="4" id="KW-1185">Reference proteome</keyword>
<comment type="caution">
    <text evidence="3">The sequence shown here is derived from an EMBL/GenBank/DDBJ whole genome shotgun (WGS) entry which is preliminary data.</text>
</comment>
<gene>
    <name evidence="3" type="ORF">N7469_000086</name>
</gene>
<reference evidence="3" key="2">
    <citation type="journal article" date="2023" name="IMA Fungus">
        <title>Comparative genomic study of the Penicillium genus elucidates a diverse pangenome and 15 lateral gene transfer events.</title>
        <authorList>
            <person name="Petersen C."/>
            <person name="Sorensen T."/>
            <person name="Nielsen M.R."/>
            <person name="Sondergaard T.E."/>
            <person name="Sorensen J.L."/>
            <person name="Fitzpatrick D.A."/>
            <person name="Frisvad J.C."/>
            <person name="Nielsen K.L."/>
        </authorList>
    </citation>
    <scope>NUCLEOTIDE SEQUENCE</scope>
    <source>
        <strain evidence="3">IBT 23319</strain>
    </source>
</reference>
<comment type="similarity">
    <text evidence="1">Belongs to the trichothecene O-acetyltransferase family.</text>
</comment>
<dbReference type="OrthoDB" id="2548233at2759"/>
<dbReference type="RefSeq" id="XP_056504763.1">
    <property type="nucleotide sequence ID" value="XM_056639006.1"/>
</dbReference>
<evidence type="ECO:0000256" key="1">
    <source>
        <dbReference type="ARBA" id="ARBA00006439"/>
    </source>
</evidence>
<dbReference type="Pfam" id="PF07428">
    <property type="entry name" value="Tri3"/>
    <property type="match status" value="1"/>
</dbReference>
<dbReference type="InterPro" id="IPR023213">
    <property type="entry name" value="CAT-like_dom_sf"/>
</dbReference>
<keyword evidence="2" id="KW-0808">Transferase</keyword>
<evidence type="ECO:0000256" key="2">
    <source>
        <dbReference type="ARBA" id="ARBA00022679"/>
    </source>
</evidence>
<accession>A0A9W9PC18</accession>
<dbReference type="Proteomes" id="UP001147733">
    <property type="component" value="Unassembled WGS sequence"/>
</dbReference>
<evidence type="ECO:0000313" key="4">
    <source>
        <dbReference type="Proteomes" id="UP001147733"/>
    </source>
</evidence>
<dbReference type="GO" id="GO:0043386">
    <property type="term" value="P:mycotoxin biosynthetic process"/>
    <property type="evidence" value="ECO:0007669"/>
    <property type="project" value="InterPro"/>
</dbReference>
<dbReference type="InterPro" id="IPR009992">
    <property type="entry name" value="Tri3/Sat12/Sat16/Mac1"/>
</dbReference>
<reference evidence="3" key="1">
    <citation type="submission" date="2022-11" db="EMBL/GenBank/DDBJ databases">
        <authorList>
            <person name="Petersen C."/>
        </authorList>
    </citation>
    <scope>NUCLEOTIDE SEQUENCE</scope>
    <source>
        <strain evidence="3">IBT 23319</strain>
    </source>
</reference>
<dbReference type="AlphaFoldDB" id="A0A9W9PC18"/>
<dbReference type="EMBL" id="JAPQKT010000001">
    <property type="protein sequence ID" value="KAJ5241759.1"/>
    <property type="molecule type" value="Genomic_DNA"/>
</dbReference>
<organism evidence="3 4">
    <name type="scientific">Penicillium citrinum</name>
    <dbReference type="NCBI Taxonomy" id="5077"/>
    <lineage>
        <taxon>Eukaryota</taxon>
        <taxon>Fungi</taxon>
        <taxon>Dikarya</taxon>
        <taxon>Ascomycota</taxon>
        <taxon>Pezizomycotina</taxon>
        <taxon>Eurotiomycetes</taxon>
        <taxon>Eurotiomycetidae</taxon>
        <taxon>Eurotiales</taxon>
        <taxon>Aspergillaceae</taxon>
        <taxon>Penicillium</taxon>
    </lineage>
</organism>
<sequence>MTKEAFSWQQTAPGRWERDIDEVEQFYTTLARRFVGTGRTFFAMTAHVSLYIPDESEIEESRAIEALQKAWTYLRHDHPTIASWVEYNHELKRCRKIYHQLPKDNLEQYKKSWLDETFQMVTDTQSGQDWCNSDPPVPKLPTLFIVKRRELEKQRVAIDIVLRSQHDIIDGIGSLHLMGNLIRHAARAFDKPDTFMVPDFGDEWKRLSPPLRMAADIPETLTPKREARFKKIIDHNTLLRKKAEISIIPFRAGRSIPGTHQRVAFDISPDISSRILLACKGIQASVTHVYHASIAIVIRDIQERRSTKRPVRYISYSLINEREHCKPPFSTSDHAAAVYHSVSGQSMAIDLDVPDRSAKSPSEIEIRREMLRVIDQVKLYYLAIKNDEEHISMVPSYWQLSTPEYPVGKEDPPVPPPNPTPSASISSLGVIDKLIPAQQGPFEIDNPWVTGEELGTGLGLFLGTFRGRMCLSAAYNDAWHDEIEVMNFIEKCHSLVLTTLGISRHE</sequence>
<dbReference type="PANTHER" id="PTHR42034">
    <property type="entry name" value="CHROMOSOME 7, WHOLE GENOME SHOTGUN SEQUENCE-RELATED"/>
    <property type="match status" value="1"/>
</dbReference>
<proteinExistence type="inferred from homology"/>